<feature type="transmembrane region" description="Helical" evidence="1">
    <location>
        <begin position="31"/>
        <end position="56"/>
    </location>
</feature>
<keyword evidence="1" id="KW-0472">Membrane</keyword>
<evidence type="ECO:0000256" key="1">
    <source>
        <dbReference type="SAM" id="Phobius"/>
    </source>
</evidence>
<accession>A0A5B9MA90</accession>
<reference evidence="2 3" key="1">
    <citation type="submission" date="2019-02" db="EMBL/GenBank/DDBJ databases">
        <title>Planctomycetal bacteria perform biofilm scaping via a novel small molecule.</title>
        <authorList>
            <person name="Jeske O."/>
            <person name="Boedeker C."/>
            <person name="Wiegand S."/>
            <person name="Breitling P."/>
            <person name="Kallscheuer N."/>
            <person name="Jogler M."/>
            <person name="Rohde M."/>
            <person name="Petersen J."/>
            <person name="Medema M.H."/>
            <person name="Surup F."/>
            <person name="Jogler C."/>
        </authorList>
    </citation>
    <scope>NUCLEOTIDE SEQUENCE [LARGE SCALE GENOMIC DNA]</scope>
    <source>
        <strain evidence="2 3">Mal15</strain>
    </source>
</reference>
<dbReference type="EMBL" id="CP036264">
    <property type="protein sequence ID" value="QEF96464.1"/>
    <property type="molecule type" value="Genomic_DNA"/>
</dbReference>
<feature type="transmembrane region" description="Helical" evidence="1">
    <location>
        <begin position="76"/>
        <end position="97"/>
    </location>
</feature>
<keyword evidence="1" id="KW-0812">Transmembrane</keyword>
<proteinExistence type="predicted"/>
<name>A0A5B9MA90_9BACT</name>
<dbReference type="RefSeq" id="WP_147866277.1">
    <property type="nucleotide sequence ID" value="NZ_CP036264.1"/>
</dbReference>
<protein>
    <recommendedName>
        <fullName evidence="4">Major facilitator superfamily (MFS) profile domain-containing protein</fullName>
    </recommendedName>
</protein>
<organism evidence="2 3">
    <name type="scientific">Stieleria maiorica</name>
    <dbReference type="NCBI Taxonomy" id="2795974"/>
    <lineage>
        <taxon>Bacteria</taxon>
        <taxon>Pseudomonadati</taxon>
        <taxon>Planctomycetota</taxon>
        <taxon>Planctomycetia</taxon>
        <taxon>Pirellulales</taxon>
        <taxon>Pirellulaceae</taxon>
        <taxon>Stieleria</taxon>
    </lineage>
</organism>
<sequence length="106" mass="10870">MQFDITSLIVGGLIGATVGVALAVPRVGRILACLISVALFVTGAGFLIWAISAVIRGDELRPLDWHQLYIASPAEALGVGGGLLIGGILVLVLALSLGGKTPVRRL</sequence>
<keyword evidence="3" id="KW-1185">Reference proteome</keyword>
<keyword evidence="1" id="KW-1133">Transmembrane helix</keyword>
<dbReference type="KEGG" id="smam:Mal15_04920"/>
<dbReference type="Proteomes" id="UP000321353">
    <property type="component" value="Chromosome"/>
</dbReference>
<evidence type="ECO:0000313" key="3">
    <source>
        <dbReference type="Proteomes" id="UP000321353"/>
    </source>
</evidence>
<dbReference type="AlphaFoldDB" id="A0A5B9MA90"/>
<evidence type="ECO:0008006" key="4">
    <source>
        <dbReference type="Google" id="ProtNLM"/>
    </source>
</evidence>
<gene>
    <name evidence="2" type="ORF">Mal15_04920</name>
</gene>
<feature type="transmembrane region" description="Helical" evidence="1">
    <location>
        <begin position="6"/>
        <end position="24"/>
    </location>
</feature>
<evidence type="ECO:0000313" key="2">
    <source>
        <dbReference type="EMBL" id="QEF96464.1"/>
    </source>
</evidence>